<dbReference type="Proteomes" id="UP000762676">
    <property type="component" value="Unassembled WGS sequence"/>
</dbReference>
<keyword evidence="2" id="KW-1185">Reference proteome</keyword>
<comment type="caution">
    <text evidence="1">The sequence shown here is derived from an EMBL/GenBank/DDBJ whole genome shotgun (WGS) entry which is preliminary data.</text>
</comment>
<evidence type="ECO:0000313" key="1">
    <source>
        <dbReference type="EMBL" id="GFR68340.1"/>
    </source>
</evidence>
<evidence type="ECO:0000313" key="2">
    <source>
        <dbReference type="Proteomes" id="UP000762676"/>
    </source>
</evidence>
<reference evidence="1 2" key="1">
    <citation type="journal article" date="2021" name="Elife">
        <title>Chloroplast acquisition without the gene transfer in kleptoplastic sea slugs, Plakobranchus ocellatus.</title>
        <authorList>
            <person name="Maeda T."/>
            <person name="Takahashi S."/>
            <person name="Yoshida T."/>
            <person name="Shimamura S."/>
            <person name="Takaki Y."/>
            <person name="Nagai Y."/>
            <person name="Toyoda A."/>
            <person name="Suzuki Y."/>
            <person name="Arimoto A."/>
            <person name="Ishii H."/>
            <person name="Satoh N."/>
            <person name="Nishiyama T."/>
            <person name="Hasebe M."/>
            <person name="Maruyama T."/>
            <person name="Minagawa J."/>
            <person name="Obokata J."/>
            <person name="Shigenobu S."/>
        </authorList>
    </citation>
    <scope>NUCLEOTIDE SEQUENCE [LARGE SCALE GENOMIC DNA]</scope>
</reference>
<dbReference type="EMBL" id="BMAT01000549">
    <property type="protein sequence ID" value="GFR68340.1"/>
    <property type="molecule type" value="Genomic_DNA"/>
</dbReference>
<dbReference type="AlphaFoldDB" id="A0AAV4F5R5"/>
<gene>
    <name evidence="1" type="ORF">ElyMa_000275900</name>
</gene>
<protein>
    <submittedName>
        <fullName evidence="1">Uncharacterized protein</fullName>
    </submittedName>
</protein>
<organism evidence="1 2">
    <name type="scientific">Elysia marginata</name>
    <dbReference type="NCBI Taxonomy" id="1093978"/>
    <lineage>
        <taxon>Eukaryota</taxon>
        <taxon>Metazoa</taxon>
        <taxon>Spiralia</taxon>
        <taxon>Lophotrochozoa</taxon>
        <taxon>Mollusca</taxon>
        <taxon>Gastropoda</taxon>
        <taxon>Heterobranchia</taxon>
        <taxon>Euthyneura</taxon>
        <taxon>Panpulmonata</taxon>
        <taxon>Sacoglossa</taxon>
        <taxon>Placobranchoidea</taxon>
        <taxon>Plakobranchidae</taxon>
        <taxon>Elysia</taxon>
    </lineage>
</organism>
<name>A0AAV4F5R5_9GAST</name>
<proteinExistence type="predicted"/>
<accession>A0AAV4F5R5</accession>
<sequence>MLVSGLSNLPPWDKDLSVEHGERTMMDIKQIHFSGIEKLFNCVTFSSVSSNISRWLSRGRAPARGLFQRLSYYDEEPNSLGDILELDEYPGVISYGGRPWELLELLNAEDKRGGLKDTNGNAEIRDATQQASVLKEIVGKK</sequence>